<dbReference type="Proteomes" id="UP000261704">
    <property type="component" value="Chromosome"/>
</dbReference>
<protein>
    <submittedName>
        <fullName evidence="1">Uncharacterized protein</fullName>
    </submittedName>
</protein>
<dbReference type="KEGG" id="pamo:BAR1_06810"/>
<dbReference type="EMBL" id="CP032125">
    <property type="protein sequence ID" value="AXX97665.1"/>
    <property type="molecule type" value="Genomic_DNA"/>
</dbReference>
<sequence length="59" mass="6897">MARFLVLLRFFGKILTDRGEITARGQAISLRQIDPTSREKKARVDFGEKQHQRLLTRNL</sequence>
<proteinExistence type="predicted"/>
<gene>
    <name evidence="1" type="ORF">BAR1_06810</name>
</gene>
<dbReference type="AlphaFoldDB" id="A0A347UFN7"/>
<evidence type="ECO:0000313" key="2">
    <source>
        <dbReference type="Proteomes" id="UP000261704"/>
    </source>
</evidence>
<accession>A0A347UFN7</accession>
<organism evidence="1 2">
    <name type="scientific">Profundibacter amoris</name>
    <dbReference type="NCBI Taxonomy" id="2171755"/>
    <lineage>
        <taxon>Bacteria</taxon>
        <taxon>Pseudomonadati</taxon>
        <taxon>Pseudomonadota</taxon>
        <taxon>Alphaproteobacteria</taxon>
        <taxon>Rhodobacterales</taxon>
        <taxon>Paracoccaceae</taxon>
        <taxon>Profundibacter</taxon>
    </lineage>
</organism>
<keyword evidence="2" id="KW-1185">Reference proteome</keyword>
<evidence type="ECO:0000313" key="1">
    <source>
        <dbReference type="EMBL" id="AXX97665.1"/>
    </source>
</evidence>
<name>A0A347UFN7_9RHOB</name>
<reference evidence="1 2" key="1">
    <citation type="submission" date="2018-09" db="EMBL/GenBank/DDBJ databases">
        <title>Profundibacter amoris BAR1 gen. nov., sp. nov., a new member of the Roseobacter clade isolated at Lokis Castle Vent Field on the Arctic Mid-Oceanic Ridge.</title>
        <authorList>
            <person name="Le Moine Bauer S."/>
            <person name="Sjoeberg A.G."/>
            <person name="L'Haridon S."/>
            <person name="Stokke R."/>
            <person name="Roalkvam I."/>
            <person name="Steen I.H."/>
            <person name="Dahle H."/>
        </authorList>
    </citation>
    <scope>NUCLEOTIDE SEQUENCE [LARGE SCALE GENOMIC DNA]</scope>
    <source>
        <strain evidence="1 2">BAR1</strain>
    </source>
</reference>